<dbReference type="InterPro" id="IPR013783">
    <property type="entry name" value="Ig-like_fold"/>
</dbReference>
<accession>A0A261FKX3</accession>
<keyword evidence="4" id="KW-0812">Transmembrane</keyword>
<dbReference type="SUPFAM" id="SSF52279">
    <property type="entry name" value="Beta-D-glucan exohydrolase, C-terminal domain"/>
    <property type="match status" value="1"/>
</dbReference>
<dbReference type="InterPro" id="IPR050288">
    <property type="entry name" value="Cellulose_deg_GH3"/>
</dbReference>
<evidence type="ECO:0000313" key="7">
    <source>
        <dbReference type="Proteomes" id="UP000216352"/>
    </source>
</evidence>
<keyword evidence="4" id="KW-0472">Membrane</keyword>
<dbReference type="InterPro" id="IPR036962">
    <property type="entry name" value="Glyco_hydro_3_N_sf"/>
</dbReference>
<dbReference type="STRING" id="1603886.GCA_001895165_02317"/>
<feature type="transmembrane region" description="Helical" evidence="4">
    <location>
        <begin position="936"/>
        <end position="960"/>
    </location>
</feature>
<sequence>MSRNATPKLKMRFKKNGKPYKGWFIVWPILTYLLALLLTVILVAVMVLTGSYANLITSFAGQVNSEITNPDESAAYFASDYSSDAERQEANREIGTDIMREGVTLLQNDDDTLPLAMGARLSVFGQGSVDLIHGGGGAGSIDVSNADTLIDSLKEDGFAVNPTLTDFYENGAGKDYRRVLPGETGVGSFAVNEVPVSVYTDEVKASFADYGDAAVVVIGRSGSESSDLPIGTLESGVEYLQLDPDELDMINMACENFDKVVVLLNTQNPVELGPLADTGVGAVAWVGAFGETGANAIGELLDGSINPSGHLVDTFAYDLDSAPSVVNTGDYTIANSDVTSGDKYMVYAEGIYVGYRYYETRYEDMVLNQGNVGDFDYGELVQYPFGYGMSYTDFDWSDFAMRDAGDSYEFTTTVTNTGDVAGKDVVQLYMQSPYTDYDKANGIEKSAVELVGYAKTDTLEPGESQTVTVTVAKESMKAYDADGAGTYIVDAGDYYFAAGTDAHAALNNVLAAKGKTTADGMDADGNAAMTAKVTVAELDTATYATSVATGETIENQFDDVDIRAYDDSFTYLSRSDWTGTWPEVYADGEWTAPQEFVDALEIDTTPGSDATEVTTEGTEGPSKVVEMIGEDYDDEGWMQLVERMSVDDIDSLVRNGGYTTNAIESISLPGTIDKDGPAGISSTLVGGASGTGFPPEVVIAATWNDELAERFGNAIGEDSLALGVAGWYGPAANIHRSPYGGRAFEYFSEDPMLSGQLTAKIVAAAQAKGVIPFLKHFVVNDQETNRAGGAMFANEQSVRDIYLKPFETAIRDADCMGLMTSMNRIGARWSGGHKGLMTNVIRGEWGFEGMAITDQTSFPNFGYSDLREGLAAGTDLWLNSSSTLWKLSDEEMTPAVQADFQRAAKNVVYAIANSNAMNTMGVDSGVKHITPIWQKWLWGIEVVVSLLIIGLVFLATRGVIRRHRWRKWVKAGSPLPDSTVGMDAAAPASASQSVADMPSALGDQPPTA</sequence>
<dbReference type="Gene3D" id="3.20.20.300">
    <property type="entry name" value="Glycoside hydrolase, family 3, N-terminal domain"/>
    <property type="match status" value="1"/>
</dbReference>
<reference evidence="6 7" key="1">
    <citation type="journal article" date="2017" name="BMC Genomics">
        <title>Comparative genomic and phylogenomic analyses of the Bifidobacteriaceae family.</title>
        <authorList>
            <person name="Lugli G.A."/>
            <person name="Milani C."/>
            <person name="Turroni F."/>
            <person name="Duranti S."/>
            <person name="Mancabelli L."/>
            <person name="Mangifesta M."/>
            <person name="Ferrario C."/>
            <person name="Modesto M."/>
            <person name="Mattarelli P."/>
            <person name="Jiri K."/>
            <person name="van Sinderen D."/>
            <person name="Ventura M."/>
        </authorList>
    </citation>
    <scope>NUCLEOTIDE SEQUENCE [LARGE SCALE GENOMIC DNA]</scope>
    <source>
        <strain evidence="6 7">DSM 28807</strain>
    </source>
</reference>
<keyword evidence="7" id="KW-1185">Reference proteome</keyword>
<dbReference type="SMART" id="SM01217">
    <property type="entry name" value="Fn3_like"/>
    <property type="match status" value="1"/>
</dbReference>
<comment type="caution">
    <text evidence="6">The sequence shown here is derived from an EMBL/GenBank/DDBJ whole genome shotgun (WGS) entry which is preliminary data.</text>
</comment>
<evidence type="ECO:0000256" key="2">
    <source>
        <dbReference type="ARBA" id="ARBA00022801"/>
    </source>
</evidence>
<dbReference type="Gene3D" id="3.40.50.1700">
    <property type="entry name" value="Glycoside hydrolase family 3 C-terminal domain"/>
    <property type="match status" value="1"/>
</dbReference>
<comment type="similarity">
    <text evidence="1">Belongs to the glycosyl hydrolase 3 family.</text>
</comment>
<feature type="transmembrane region" description="Helical" evidence="4">
    <location>
        <begin position="21"/>
        <end position="48"/>
    </location>
</feature>
<feature type="compositionally biased region" description="Low complexity" evidence="3">
    <location>
        <begin position="984"/>
        <end position="995"/>
    </location>
</feature>
<proteinExistence type="inferred from homology"/>
<evidence type="ECO:0000259" key="5">
    <source>
        <dbReference type="SMART" id="SM01217"/>
    </source>
</evidence>
<dbReference type="RefSeq" id="WP_072727146.1">
    <property type="nucleotide sequence ID" value="NZ_BDIS01000042.1"/>
</dbReference>
<dbReference type="Pfam" id="PF01915">
    <property type="entry name" value="Glyco_hydro_3_C"/>
    <property type="match status" value="1"/>
</dbReference>
<evidence type="ECO:0000256" key="1">
    <source>
        <dbReference type="ARBA" id="ARBA00005336"/>
    </source>
</evidence>
<dbReference type="PANTHER" id="PTHR42715">
    <property type="entry name" value="BETA-GLUCOSIDASE"/>
    <property type="match status" value="1"/>
</dbReference>
<dbReference type="InterPro" id="IPR036881">
    <property type="entry name" value="Glyco_hydro_3_C_sf"/>
</dbReference>
<dbReference type="InterPro" id="IPR001764">
    <property type="entry name" value="Glyco_hydro_3_N"/>
</dbReference>
<dbReference type="GO" id="GO:0004553">
    <property type="term" value="F:hydrolase activity, hydrolyzing O-glycosyl compounds"/>
    <property type="evidence" value="ECO:0007669"/>
    <property type="project" value="InterPro"/>
</dbReference>
<dbReference type="Proteomes" id="UP000216352">
    <property type="component" value="Unassembled WGS sequence"/>
</dbReference>
<feature type="region of interest" description="Disordered" evidence="3">
    <location>
        <begin position="980"/>
        <end position="1008"/>
    </location>
</feature>
<dbReference type="SUPFAM" id="SSF51445">
    <property type="entry name" value="(Trans)glycosidases"/>
    <property type="match status" value="1"/>
</dbReference>
<evidence type="ECO:0000256" key="4">
    <source>
        <dbReference type="SAM" id="Phobius"/>
    </source>
</evidence>
<evidence type="ECO:0000313" key="6">
    <source>
        <dbReference type="EMBL" id="OZG59738.1"/>
    </source>
</evidence>
<name>A0A261FKX3_9BIFI</name>
<dbReference type="InterPro" id="IPR017853">
    <property type="entry name" value="GH"/>
</dbReference>
<feature type="domain" description="Fibronectin type III-like" evidence="5">
    <location>
        <begin position="424"/>
        <end position="502"/>
    </location>
</feature>
<dbReference type="AlphaFoldDB" id="A0A261FKX3"/>
<evidence type="ECO:0000256" key="3">
    <source>
        <dbReference type="SAM" id="MobiDB-lite"/>
    </source>
</evidence>
<dbReference type="GO" id="GO:0005975">
    <property type="term" value="P:carbohydrate metabolic process"/>
    <property type="evidence" value="ECO:0007669"/>
    <property type="project" value="InterPro"/>
</dbReference>
<organism evidence="6 7">
    <name type="scientific">Bifidobacterium lemurum</name>
    <dbReference type="NCBI Taxonomy" id="1603886"/>
    <lineage>
        <taxon>Bacteria</taxon>
        <taxon>Bacillati</taxon>
        <taxon>Actinomycetota</taxon>
        <taxon>Actinomycetes</taxon>
        <taxon>Bifidobacteriales</taxon>
        <taxon>Bifidobacteriaceae</taxon>
        <taxon>Bifidobacterium</taxon>
    </lineage>
</organism>
<dbReference type="Pfam" id="PF14310">
    <property type="entry name" value="Fn3-like"/>
    <property type="match status" value="1"/>
</dbReference>
<dbReference type="Pfam" id="PF00933">
    <property type="entry name" value="Glyco_hydro_3"/>
    <property type="match status" value="1"/>
</dbReference>
<dbReference type="InterPro" id="IPR026891">
    <property type="entry name" value="Fn3-like"/>
</dbReference>
<dbReference type="EMBL" id="MWWX01000020">
    <property type="protein sequence ID" value="OZG59738.1"/>
    <property type="molecule type" value="Genomic_DNA"/>
</dbReference>
<keyword evidence="2" id="KW-0378">Hydrolase</keyword>
<dbReference type="Gene3D" id="2.60.40.10">
    <property type="entry name" value="Immunoglobulins"/>
    <property type="match status" value="1"/>
</dbReference>
<dbReference type="InterPro" id="IPR002772">
    <property type="entry name" value="Glyco_hydro_3_C"/>
</dbReference>
<protein>
    <submittedName>
        <fullName evidence="6">Beta-glucosidase</fullName>
    </submittedName>
</protein>
<dbReference type="PANTHER" id="PTHR42715:SF10">
    <property type="entry name" value="BETA-GLUCOSIDASE"/>
    <property type="match status" value="1"/>
</dbReference>
<keyword evidence="4" id="KW-1133">Transmembrane helix</keyword>
<gene>
    <name evidence="6" type="ORF">BLEM_2213</name>
</gene>
<dbReference type="PRINTS" id="PR00133">
    <property type="entry name" value="GLHYDRLASE3"/>
</dbReference>